<reference evidence="2 3" key="1">
    <citation type="journal article" date="2010" name="Science">
        <title>Pathogenicity determinants in smut fungi revealed by genome comparison.</title>
        <authorList>
            <person name="Schirawski J."/>
            <person name="Mannhaupt G."/>
            <person name="Muench K."/>
            <person name="Brefort T."/>
            <person name="Schipper K."/>
            <person name="Doehlemann G."/>
            <person name="Di Stasio M."/>
            <person name="Roessel N."/>
            <person name="Mendoza-Mendoza A."/>
            <person name="Pester D."/>
            <person name="Mueller O."/>
            <person name="Winterberg B."/>
            <person name="Meyer E."/>
            <person name="Ghareeb H."/>
            <person name="Wollenberg T."/>
            <person name="Muensterkoetter M."/>
            <person name="Wong P."/>
            <person name="Walter M."/>
            <person name="Stukenbrock E."/>
            <person name="Gueldener U."/>
            <person name="Kahmann R."/>
        </authorList>
    </citation>
    <scope>NUCLEOTIDE SEQUENCE [LARGE SCALE GENOMIC DNA]</scope>
    <source>
        <strain evidence="3">SRZ2</strain>
    </source>
</reference>
<dbReference type="EMBL" id="FQ311474">
    <property type="protein sequence ID" value="CBQ74023.1"/>
    <property type="molecule type" value="Genomic_DNA"/>
</dbReference>
<dbReference type="AlphaFoldDB" id="E7A3A0"/>
<accession>E7A3A0</accession>
<evidence type="ECO:0000313" key="3">
    <source>
        <dbReference type="Proteomes" id="UP000008867"/>
    </source>
</evidence>
<evidence type="ECO:0000313" key="2">
    <source>
        <dbReference type="EMBL" id="CBQ74023.1"/>
    </source>
</evidence>
<dbReference type="VEuPathDB" id="FungiDB:sr14567"/>
<feature type="compositionally biased region" description="Low complexity" evidence="1">
    <location>
        <begin position="58"/>
        <end position="78"/>
    </location>
</feature>
<dbReference type="HOGENOM" id="CLU_039766_0_0_1"/>
<feature type="compositionally biased region" description="Basic and acidic residues" evidence="1">
    <location>
        <begin position="28"/>
        <end position="37"/>
    </location>
</feature>
<gene>
    <name evidence="2" type="ORF">sr14567</name>
</gene>
<feature type="compositionally biased region" description="Low complexity" evidence="1">
    <location>
        <begin position="190"/>
        <end position="199"/>
    </location>
</feature>
<feature type="compositionally biased region" description="Low complexity" evidence="1">
    <location>
        <begin position="96"/>
        <end position="120"/>
    </location>
</feature>
<feature type="compositionally biased region" description="Low complexity" evidence="1">
    <location>
        <begin position="14"/>
        <end position="25"/>
    </location>
</feature>
<protein>
    <submittedName>
        <fullName evidence="2">Uncharacterized protein</fullName>
    </submittedName>
</protein>
<name>E7A3A0_SPORE</name>
<dbReference type="Proteomes" id="UP000008867">
    <property type="component" value="Chromosome 9"/>
</dbReference>
<proteinExistence type="predicted"/>
<feature type="compositionally biased region" description="Low complexity" evidence="1">
    <location>
        <begin position="149"/>
        <end position="165"/>
    </location>
</feature>
<dbReference type="eggNOG" id="ENOG502R2HW">
    <property type="taxonomic scope" value="Eukaryota"/>
</dbReference>
<evidence type="ECO:0000256" key="1">
    <source>
        <dbReference type="SAM" id="MobiDB-lite"/>
    </source>
</evidence>
<organism evidence="2 3">
    <name type="scientific">Sporisorium reilianum (strain SRZ2)</name>
    <name type="common">Maize head smut fungus</name>
    <dbReference type="NCBI Taxonomy" id="999809"/>
    <lineage>
        <taxon>Eukaryota</taxon>
        <taxon>Fungi</taxon>
        <taxon>Dikarya</taxon>
        <taxon>Basidiomycota</taxon>
        <taxon>Ustilaginomycotina</taxon>
        <taxon>Ustilaginomycetes</taxon>
        <taxon>Ustilaginales</taxon>
        <taxon>Ustilaginaceae</taxon>
        <taxon>Sporisorium</taxon>
    </lineage>
</organism>
<feature type="region of interest" description="Disordered" evidence="1">
    <location>
        <begin position="1"/>
        <end position="294"/>
    </location>
</feature>
<sequence>MSSRPSGSRGGGAANNAAAPRGTASNRFADRRQERMRGAGTAVAIQRDFQFKLPAKRSAPASASASAANPDASTSADSSLKRKPGRPRGSGPKQRAAAAAAAAAAASEASFDASAELDAFSPPPLDGLPYSPHTDASGSMGVGRRMPRPRTSAPISSTPAPSRIAKQGPPRRAEDDDDEELGSQIGEDYSGSSADASAGGSAGGGAGMMDVSPPGWDGGMDVGDESLPMIPSPAASSSHVDSSVRRMRPSIGGASASRLSITSHADSPAARAAQRNLDARHRRRQGSPGTQRISKQAAAIAAAAAKARPARAPPKPAAPRALVQIPTELDDETVMDRTMLERQRRDASLSVARAARSDRDMHKRLKRALSLVFAADDAADPDDADAAPRSKKRKSAKYLNDVDLIWSLVDDELRSAIEEQPAKAPFLALKALRKSVRSNFLNLSEKTDSRTTLISQLVRARKQKRLLRKEVFRKRSELARVTVEVGERQKELDEWAAEVKGVRRCTAFLAGLRHQAQAWAG</sequence>
<keyword evidence="3" id="KW-1185">Reference proteome</keyword>
<dbReference type="OrthoDB" id="2553968at2759"/>
<feature type="compositionally biased region" description="Low complexity" evidence="1">
    <location>
        <begin position="232"/>
        <end position="241"/>
    </location>
</feature>